<keyword evidence="2" id="KW-1185">Reference proteome</keyword>
<organism evidence="2">
    <name type="scientific">Camponotus floridanus</name>
    <name type="common">Florida carpenter ant</name>
    <dbReference type="NCBI Taxonomy" id="104421"/>
    <lineage>
        <taxon>Eukaryota</taxon>
        <taxon>Metazoa</taxon>
        <taxon>Ecdysozoa</taxon>
        <taxon>Arthropoda</taxon>
        <taxon>Hexapoda</taxon>
        <taxon>Insecta</taxon>
        <taxon>Pterygota</taxon>
        <taxon>Neoptera</taxon>
        <taxon>Endopterygota</taxon>
        <taxon>Hymenoptera</taxon>
        <taxon>Apocrita</taxon>
        <taxon>Aculeata</taxon>
        <taxon>Formicoidea</taxon>
        <taxon>Formicidae</taxon>
        <taxon>Formicinae</taxon>
        <taxon>Camponotus</taxon>
    </lineage>
</organism>
<dbReference type="AlphaFoldDB" id="E2A2A0"/>
<evidence type="ECO:0000313" key="1">
    <source>
        <dbReference type="EMBL" id="EFN72439.1"/>
    </source>
</evidence>
<evidence type="ECO:0000313" key="2">
    <source>
        <dbReference type="Proteomes" id="UP000000311"/>
    </source>
</evidence>
<dbReference type="Proteomes" id="UP000000311">
    <property type="component" value="Unassembled WGS sequence"/>
</dbReference>
<accession>E2A2A0</accession>
<proteinExistence type="predicted"/>
<name>E2A2A0_CAMFO</name>
<reference evidence="1 2" key="1">
    <citation type="journal article" date="2010" name="Science">
        <title>Genomic comparison of the ants Camponotus floridanus and Harpegnathos saltator.</title>
        <authorList>
            <person name="Bonasio R."/>
            <person name="Zhang G."/>
            <person name="Ye C."/>
            <person name="Mutti N.S."/>
            <person name="Fang X."/>
            <person name="Qin N."/>
            <person name="Donahue G."/>
            <person name="Yang P."/>
            <person name="Li Q."/>
            <person name="Li C."/>
            <person name="Zhang P."/>
            <person name="Huang Z."/>
            <person name="Berger S.L."/>
            <person name="Reinberg D."/>
            <person name="Wang J."/>
            <person name="Liebig J."/>
        </authorList>
    </citation>
    <scope>NUCLEOTIDE SEQUENCE [LARGE SCALE GENOMIC DNA]</scope>
    <source>
        <strain evidence="2">C129</strain>
    </source>
</reference>
<dbReference type="EMBL" id="GL435999">
    <property type="protein sequence ID" value="EFN72439.1"/>
    <property type="molecule type" value="Genomic_DNA"/>
</dbReference>
<sequence length="45" mass="5349">KDHKNKIRTACAKITPAIIRRVRKNFMRRIALCLEENDGYIEHIL</sequence>
<feature type="non-terminal residue" evidence="1">
    <location>
        <position position="45"/>
    </location>
</feature>
<feature type="non-terminal residue" evidence="1">
    <location>
        <position position="1"/>
    </location>
</feature>
<protein>
    <submittedName>
        <fullName evidence="1">Uncharacterized protein</fullName>
    </submittedName>
</protein>
<dbReference type="InParanoid" id="E2A2A0"/>
<gene>
    <name evidence="1" type="ORF">EAG_05101</name>
</gene>